<dbReference type="AlphaFoldDB" id="A0A9W8I5K5"/>
<evidence type="ECO:0000313" key="7">
    <source>
        <dbReference type="Proteomes" id="UP001140094"/>
    </source>
</evidence>
<protein>
    <submittedName>
        <fullName evidence="6">Glucan 1,3-beta-glucosidase 3</fullName>
        <ecNumber evidence="6">3.2.1.58</ecNumber>
    </submittedName>
</protein>
<dbReference type="PANTHER" id="PTHR31297">
    <property type="entry name" value="GLUCAN ENDO-1,6-BETA-GLUCOSIDASE B"/>
    <property type="match status" value="1"/>
</dbReference>
<dbReference type="EMBL" id="JANBUO010000038">
    <property type="protein sequence ID" value="KAJ2808579.1"/>
    <property type="molecule type" value="Genomic_DNA"/>
</dbReference>
<dbReference type="Gene3D" id="3.20.20.80">
    <property type="entry name" value="Glycosidases"/>
    <property type="match status" value="1"/>
</dbReference>
<comment type="similarity">
    <text evidence="1 4">Belongs to the glycosyl hydrolase 5 (cellulase A) family.</text>
</comment>
<dbReference type="Proteomes" id="UP001140094">
    <property type="component" value="Unassembled WGS sequence"/>
</dbReference>
<dbReference type="GO" id="GO:0046557">
    <property type="term" value="F:glucan endo-1,6-beta-glucosidase activity"/>
    <property type="evidence" value="ECO:0007669"/>
    <property type="project" value="TreeGrafter"/>
</dbReference>
<dbReference type="PANTHER" id="PTHR31297:SF43">
    <property type="entry name" value="GLUCAN 1,3-BETA-GLUCOSIDASE 3"/>
    <property type="match status" value="1"/>
</dbReference>
<dbReference type="InterPro" id="IPR001547">
    <property type="entry name" value="Glyco_hydro_5"/>
</dbReference>
<comment type="caution">
    <text evidence="6">The sequence shown here is derived from an EMBL/GenBank/DDBJ whole genome shotgun (WGS) entry which is preliminary data.</text>
</comment>
<evidence type="ECO:0000313" key="6">
    <source>
        <dbReference type="EMBL" id="KAJ2808579.1"/>
    </source>
</evidence>
<dbReference type="GO" id="GO:0009986">
    <property type="term" value="C:cell surface"/>
    <property type="evidence" value="ECO:0007669"/>
    <property type="project" value="TreeGrafter"/>
</dbReference>
<name>A0A9W8I5K5_9FUNG</name>
<feature type="domain" description="Glycoside hydrolase family 5" evidence="5">
    <location>
        <begin position="99"/>
        <end position="364"/>
    </location>
</feature>
<keyword evidence="7" id="KW-1185">Reference proteome</keyword>
<evidence type="ECO:0000256" key="2">
    <source>
        <dbReference type="ARBA" id="ARBA00022801"/>
    </source>
</evidence>
<reference evidence="6" key="1">
    <citation type="submission" date="2022-07" db="EMBL/GenBank/DDBJ databases">
        <title>Phylogenomic reconstructions and comparative analyses of Kickxellomycotina fungi.</title>
        <authorList>
            <person name="Reynolds N.K."/>
            <person name="Stajich J.E."/>
            <person name="Barry K."/>
            <person name="Grigoriev I.V."/>
            <person name="Crous P."/>
            <person name="Smith M.E."/>
        </authorList>
    </citation>
    <scope>NUCLEOTIDE SEQUENCE</scope>
    <source>
        <strain evidence="6">NRRL 1565</strain>
    </source>
</reference>
<keyword evidence="2 4" id="KW-0378">Hydrolase</keyword>
<organism evidence="6 7">
    <name type="scientific">Coemansia guatemalensis</name>
    <dbReference type="NCBI Taxonomy" id="2761395"/>
    <lineage>
        <taxon>Eukaryota</taxon>
        <taxon>Fungi</taxon>
        <taxon>Fungi incertae sedis</taxon>
        <taxon>Zoopagomycota</taxon>
        <taxon>Kickxellomycotina</taxon>
        <taxon>Kickxellomycetes</taxon>
        <taxon>Kickxellales</taxon>
        <taxon>Kickxellaceae</taxon>
        <taxon>Coemansia</taxon>
    </lineage>
</organism>
<dbReference type="GO" id="GO:0005576">
    <property type="term" value="C:extracellular region"/>
    <property type="evidence" value="ECO:0007669"/>
    <property type="project" value="TreeGrafter"/>
</dbReference>
<dbReference type="GO" id="GO:0009251">
    <property type="term" value="P:glucan catabolic process"/>
    <property type="evidence" value="ECO:0007669"/>
    <property type="project" value="TreeGrafter"/>
</dbReference>
<evidence type="ECO:0000259" key="5">
    <source>
        <dbReference type="Pfam" id="PF00150"/>
    </source>
</evidence>
<dbReference type="InterPro" id="IPR017853">
    <property type="entry name" value="GH"/>
</dbReference>
<accession>A0A9W8I5K5</accession>
<dbReference type="SUPFAM" id="SSF51445">
    <property type="entry name" value="(Trans)glycosidases"/>
    <property type="match status" value="1"/>
</dbReference>
<proteinExistence type="inferred from homology"/>
<keyword evidence="3 4" id="KW-0326">Glycosidase</keyword>
<dbReference type="Pfam" id="PF00150">
    <property type="entry name" value="Cellulase"/>
    <property type="match status" value="1"/>
</dbReference>
<evidence type="ECO:0000256" key="4">
    <source>
        <dbReference type="RuleBase" id="RU361153"/>
    </source>
</evidence>
<sequence length="514" mass="58571">MGLFSDLRARLSDKPPDIDELRERLGYHPPFDAALAQIIRYRKMQGVNLGSLFCLEPWISTDLYKDYQDQAPEAEGDLLECMGRGSCSSLMEAHWDSWLQREDFEKMARIGINTVRLPVGYWVLGTGYASGKYRKYAHAYNRALHFIGRLVAWAAEFDIGVLIDVHALPGGQNNDSHSGVTGPPLFYESTECQELALKVLATFASLFGDITNIAGLQIINEPLDHPQLEPFYKRALELIRSHSAALPVYIGDAWNLSKYATIIKQLCSRFGFVVLDTHRYWVFRPEEQQHRVDQLTQELWENEVPVLASASAEAGGNMIIGEYSSVLANRSFDGEDPAECMGRFAREQLKAFDQTAAGYFYWTWRLQHDSWFWSMQYAISTSAMPATYFFFGSDAEMPSELRESIATQAEENRNEWREKHLEGHRNYVSQWEGEFGFDHYAAGFDQGLDVALSFFTKLAFPSKLGFVRQLASEYASAYVAQNGGEQWKWEFEDGFREANEEFADFATGIVRESI</sequence>
<evidence type="ECO:0000256" key="1">
    <source>
        <dbReference type="ARBA" id="ARBA00005641"/>
    </source>
</evidence>
<dbReference type="EC" id="3.2.1.58" evidence="6"/>
<dbReference type="GO" id="GO:0004338">
    <property type="term" value="F:glucan exo-1,3-beta-glucosidase activity"/>
    <property type="evidence" value="ECO:0007669"/>
    <property type="project" value="UniProtKB-EC"/>
</dbReference>
<gene>
    <name evidence="6" type="primary">EXG3_1</name>
    <name evidence="6" type="ORF">H4R20_000809</name>
</gene>
<evidence type="ECO:0000256" key="3">
    <source>
        <dbReference type="ARBA" id="ARBA00023295"/>
    </source>
</evidence>
<dbReference type="InterPro" id="IPR050386">
    <property type="entry name" value="Glycosyl_hydrolase_5"/>
</dbReference>
<dbReference type="OrthoDB" id="1887033at2759"/>